<keyword evidence="3" id="KW-1185">Reference proteome</keyword>
<name>A0A2S0KCA9_9ACTN</name>
<gene>
    <name evidence="2" type="ORF">C6V83_02460</name>
</gene>
<dbReference type="OrthoDB" id="4510758at2"/>
<dbReference type="GO" id="GO:0016747">
    <property type="term" value="F:acyltransferase activity, transferring groups other than amino-acyl groups"/>
    <property type="evidence" value="ECO:0007669"/>
    <property type="project" value="TreeGrafter"/>
</dbReference>
<feature type="signal peptide" evidence="1">
    <location>
        <begin position="1"/>
        <end position="26"/>
    </location>
</feature>
<organism evidence="2 3">
    <name type="scientific">Gordonia iterans</name>
    <dbReference type="NCBI Taxonomy" id="1004901"/>
    <lineage>
        <taxon>Bacteria</taxon>
        <taxon>Bacillati</taxon>
        <taxon>Actinomycetota</taxon>
        <taxon>Actinomycetes</taxon>
        <taxon>Mycobacteriales</taxon>
        <taxon>Gordoniaceae</taxon>
        <taxon>Gordonia</taxon>
    </lineage>
</organism>
<evidence type="ECO:0000313" key="2">
    <source>
        <dbReference type="EMBL" id="AVL99326.1"/>
    </source>
</evidence>
<dbReference type="KEGG" id="git:C6V83_02460"/>
<accession>A0A2S0KCA9</accession>
<sequence>MTLRRFMSILAASTVLALGATSFLPAAVEAAPGGAKVTKKVQRGLHRTDLHVKSEAMEATVPVTVLSPSGVAPRGTLYLLDGADGGDQVSDWITKGGAAKFFAGRNVNVVMPAGGAGSFYTNWIRKDPKLGKPQWETFLTEELPAVIAVQFGSNGRNAVMGLSMGGQSAFTLASRNPQLYRGVGSLSGCPPASGPAGEAYIRTTVAKGGADANNMWGAPGSKRWKAHDPALRLDALRGKAIFLSSGSGAIGPLDLTIKRDPKDGPEDAQIAAGSALEAASYRCSLEFATQLTAKGIDFTPAFRLIGTHNWVYWERDLQAAWNALAPSIV</sequence>
<evidence type="ECO:0000256" key="1">
    <source>
        <dbReference type="SAM" id="SignalP"/>
    </source>
</evidence>
<dbReference type="InterPro" id="IPR050583">
    <property type="entry name" value="Mycobacterial_A85_antigen"/>
</dbReference>
<feature type="chain" id="PRO_5039124120" evidence="1">
    <location>
        <begin position="27"/>
        <end position="329"/>
    </location>
</feature>
<proteinExistence type="predicted"/>
<dbReference type="PANTHER" id="PTHR48098">
    <property type="entry name" value="ENTEROCHELIN ESTERASE-RELATED"/>
    <property type="match status" value="1"/>
</dbReference>
<dbReference type="RefSeq" id="WP_105941061.1">
    <property type="nucleotide sequence ID" value="NZ_CP027433.1"/>
</dbReference>
<dbReference type="PANTHER" id="PTHR48098:SF1">
    <property type="entry name" value="DIACYLGLYCEROL ACYLTRANSFERASE_MYCOLYLTRANSFERASE AG85A"/>
    <property type="match status" value="1"/>
</dbReference>
<dbReference type="InterPro" id="IPR000801">
    <property type="entry name" value="Esterase-like"/>
</dbReference>
<dbReference type="Proteomes" id="UP000239814">
    <property type="component" value="Chromosome"/>
</dbReference>
<dbReference type="Pfam" id="PF00756">
    <property type="entry name" value="Esterase"/>
    <property type="match status" value="1"/>
</dbReference>
<evidence type="ECO:0000313" key="3">
    <source>
        <dbReference type="Proteomes" id="UP000239814"/>
    </source>
</evidence>
<dbReference type="Gene3D" id="3.40.50.1820">
    <property type="entry name" value="alpha/beta hydrolase"/>
    <property type="match status" value="1"/>
</dbReference>
<keyword evidence="1" id="KW-0732">Signal</keyword>
<reference evidence="2 3" key="1">
    <citation type="submission" date="2018-03" db="EMBL/GenBank/DDBJ databases">
        <title>Characteristics and genome of n-alkane degrading marine bacteria Gordonia iterans isolated from crude oil contaminated in Tae-an, South Korea.</title>
        <authorList>
            <person name="Lee S.-S."/>
            <person name="Kim H."/>
        </authorList>
    </citation>
    <scope>NUCLEOTIDE SEQUENCE [LARGE SCALE GENOMIC DNA]</scope>
    <source>
        <strain evidence="2 3">Co17</strain>
    </source>
</reference>
<protein>
    <submittedName>
        <fullName evidence="2">Esterase</fullName>
    </submittedName>
</protein>
<dbReference type="InterPro" id="IPR029058">
    <property type="entry name" value="AB_hydrolase_fold"/>
</dbReference>
<dbReference type="SUPFAM" id="SSF53474">
    <property type="entry name" value="alpha/beta-Hydrolases"/>
    <property type="match status" value="1"/>
</dbReference>
<dbReference type="EMBL" id="CP027433">
    <property type="protein sequence ID" value="AVL99326.1"/>
    <property type="molecule type" value="Genomic_DNA"/>
</dbReference>
<dbReference type="AlphaFoldDB" id="A0A2S0KCA9"/>